<feature type="compositionally biased region" description="Low complexity" evidence="1">
    <location>
        <begin position="206"/>
        <end position="225"/>
    </location>
</feature>
<proteinExistence type="predicted"/>
<feature type="compositionally biased region" description="Low complexity" evidence="1">
    <location>
        <begin position="31"/>
        <end position="51"/>
    </location>
</feature>
<evidence type="ECO:0000256" key="1">
    <source>
        <dbReference type="SAM" id="MobiDB-lite"/>
    </source>
</evidence>
<feature type="region of interest" description="Disordered" evidence="1">
    <location>
        <begin position="184"/>
        <end position="225"/>
    </location>
</feature>
<feature type="compositionally biased region" description="Low complexity" evidence="1">
    <location>
        <begin position="80"/>
        <end position="89"/>
    </location>
</feature>
<keyword evidence="3" id="KW-1185">Reference proteome</keyword>
<protein>
    <submittedName>
        <fullName evidence="2">Uncharacterized protein</fullName>
    </submittedName>
</protein>
<sequence length="321" mass="35109">MTAPNSPTMSPLPTNTTSLSPLPSITPPSSPLSTTTEPEPMATELATTTTTKDQDPLPAKIVTTTSTNTATTDLEPKPATTMTTMTTSTKDQDHLPTKSATTTATATRRSSKRPLPLNRASLFKPLKYHMVSCLEGADILDKTHEGCHYGPYVLYDRLCSQNVTWKTIGLDVFTITAECEILPPPSPTSSQSSPFKQPKVPTVNKSTTSPTRPTTSPTNSNTRSTILTASKRSAYNDVSSCSSFTKRSYISDSETEWSDRSSYSDFSHVSRGPRSKLPGIPKHIFKVRPKDPTFGPPVVKKLKTKEGETTYNTIYNINYYK</sequence>
<feature type="compositionally biased region" description="Low complexity" evidence="1">
    <location>
        <begin position="97"/>
        <end position="108"/>
    </location>
</feature>
<dbReference type="Proteomes" id="UP000268162">
    <property type="component" value="Unassembled WGS sequence"/>
</dbReference>
<dbReference type="EMBL" id="ML003565">
    <property type="protein sequence ID" value="RKP33779.1"/>
    <property type="molecule type" value="Genomic_DNA"/>
</dbReference>
<feature type="compositionally biased region" description="Low complexity" evidence="1">
    <location>
        <begin position="1"/>
        <end position="23"/>
    </location>
</feature>
<evidence type="ECO:0000313" key="2">
    <source>
        <dbReference type="EMBL" id="RKP33779.1"/>
    </source>
</evidence>
<dbReference type="AlphaFoldDB" id="A0A4V1J3Z5"/>
<feature type="region of interest" description="Disordered" evidence="1">
    <location>
        <begin position="258"/>
        <end position="279"/>
    </location>
</feature>
<feature type="region of interest" description="Disordered" evidence="1">
    <location>
        <begin position="1"/>
        <end position="113"/>
    </location>
</feature>
<evidence type="ECO:0000313" key="3">
    <source>
        <dbReference type="Proteomes" id="UP000268162"/>
    </source>
</evidence>
<accession>A0A4V1J3Z5</accession>
<organism evidence="2 3">
    <name type="scientific">Dimargaris cristalligena</name>
    <dbReference type="NCBI Taxonomy" id="215637"/>
    <lineage>
        <taxon>Eukaryota</taxon>
        <taxon>Fungi</taxon>
        <taxon>Fungi incertae sedis</taxon>
        <taxon>Zoopagomycota</taxon>
        <taxon>Kickxellomycotina</taxon>
        <taxon>Dimargaritomycetes</taxon>
        <taxon>Dimargaritales</taxon>
        <taxon>Dimargaritaceae</taxon>
        <taxon>Dimargaris</taxon>
    </lineage>
</organism>
<gene>
    <name evidence="2" type="ORF">BJ085DRAFT_27511</name>
</gene>
<reference evidence="3" key="1">
    <citation type="journal article" date="2018" name="Nat. Microbiol.">
        <title>Leveraging single-cell genomics to expand the fungal tree of life.</title>
        <authorList>
            <person name="Ahrendt S.R."/>
            <person name="Quandt C.A."/>
            <person name="Ciobanu D."/>
            <person name="Clum A."/>
            <person name="Salamov A."/>
            <person name="Andreopoulos B."/>
            <person name="Cheng J.F."/>
            <person name="Woyke T."/>
            <person name="Pelin A."/>
            <person name="Henrissat B."/>
            <person name="Reynolds N.K."/>
            <person name="Benny G.L."/>
            <person name="Smith M.E."/>
            <person name="James T.Y."/>
            <person name="Grigoriev I.V."/>
        </authorList>
    </citation>
    <scope>NUCLEOTIDE SEQUENCE [LARGE SCALE GENOMIC DNA]</scope>
    <source>
        <strain evidence="3">RSA 468</strain>
    </source>
</reference>
<name>A0A4V1J3Z5_9FUNG</name>
<feature type="compositionally biased region" description="Low complexity" evidence="1">
    <location>
        <begin position="63"/>
        <end position="72"/>
    </location>
</feature>